<dbReference type="RefSeq" id="WP_185030065.1">
    <property type="nucleotide sequence ID" value="NZ_BNBN01000005.1"/>
</dbReference>
<gene>
    <name evidence="1" type="ORF">HNQ79_002578</name>
</gene>
<protein>
    <submittedName>
        <fullName evidence="1">Uncharacterized protein</fullName>
    </submittedName>
</protein>
<keyword evidence="2" id="KW-1185">Reference proteome</keyword>
<reference evidence="1 2" key="1">
    <citation type="submission" date="2020-08" db="EMBL/GenBank/DDBJ databases">
        <title>Genomic Encyclopedia of Type Strains, Phase IV (KMG-IV): sequencing the most valuable type-strain genomes for metagenomic binning, comparative biology and taxonomic classification.</title>
        <authorList>
            <person name="Goeker M."/>
        </authorList>
    </citation>
    <scope>NUCLEOTIDE SEQUENCE [LARGE SCALE GENOMIC DNA]</scope>
    <source>
        <strain evidence="1 2">DSM 40141</strain>
    </source>
</reference>
<sequence length="752" mass="80437">MDTHADQQPSQPVAVNPAYAADRLAKALATAGSHPHAATRERAAARGERWRAVLSGIAEGRLSIGSRTPVRGLPAWVTPEVVRGGFATGTASASGPFLPHETQAAQRFGIPATRGALFAHALTGPGLDALFALLDSGRYEVTVPEEAALLTVAWLVRAGDVAAAADLVEALSPHIDTLRFLPRPSTAPAGRADLVHRRTAGDARASLEARLPHTAVETQREALTVWNPFSDELLAHWLTDPDDAWYAHGDTLLRRYRALAAEHTLCTKHRDPKGNVGILVGALTEVCARRSLDARRAGLVRTAVGSMVRKRGLPGSERHTALRGAQSAQAALPGHHALAHLAARRLAVLPQETGVEDTGPLVTEVSAREAEESGLPAGSALPAPVRRVVEGTLSAPLATLVERRLVPSAEVLAGLVPQLVASTTARTYEDGPLRTLAAATYRAFRNRRSLLLFHLVHQVRADELPWVRAVSAHKRPNADSARDALRELGGTAVRAFPGTLPPNPLVRELSVLARQAELDAPFVEELAADIFMGTFSPKFLKAAQVAAEVLEGTLYARYYGIDYAALRAPDADGPGRNAPRTAPDFAALCAARAGGDSAHSWSVAANGKVIEQAQILTTHNLATLVHRVSIDPGAGWDALALRCYAEVCRRTAQVRGNPRPLATVKDAAYAWRQMLFHLSLCEPGARDRVLAALEDETGRFPQHVADRVRPAVEGLRLLANGGEFDEDGTADGGRARRFLGWSTGGHWMLELR</sequence>
<evidence type="ECO:0000313" key="1">
    <source>
        <dbReference type="EMBL" id="MBB6436115.1"/>
    </source>
</evidence>
<dbReference type="AlphaFoldDB" id="A0A7X0HEF6"/>
<accession>A0A7X0HEF6</accession>
<proteinExistence type="predicted"/>
<organism evidence="1 2">
    <name type="scientific">Streptomyces candidus</name>
    <dbReference type="NCBI Taxonomy" id="67283"/>
    <lineage>
        <taxon>Bacteria</taxon>
        <taxon>Bacillati</taxon>
        <taxon>Actinomycetota</taxon>
        <taxon>Actinomycetes</taxon>
        <taxon>Kitasatosporales</taxon>
        <taxon>Streptomycetaceae</taxon>
        <taxon>Streptomyces</taxon>
    </lineage>
</organism>
<evidence type="ECO:0000313" key="2">
    <source>
        <dbReference type="Proteomes" id="UP000540423"/>
    </source>
</evidence>
<comment type="caution">
    <text evidence="1">The sequence shown here is derived from an EMBL/GenBank/DDBJ whole genome shotgun (WGS) entry which is preliminary data.</text>
</comment>
<dbReference type="EMBL" id="JACHEM010000005">
    <property type="protein sequence ID" value="MBB6436115.1"/>
    <property type="molecule type" value="Genomic_DNA"/>
</dbReference>
<dbReference type="Proteomes" id="UP000540423">
    <property type="component" value="Unassembled WGS sequence"/>
</dbReference>
<name>A0A7X0HEF6_9ACTN</name>